<proteinExistence type="predicted"/>
<dbReference type="EMBL" id="CP042430">
    <property type="protein sequence ID" value="QEC46205.1"/>
    <property type="molecule type" value="Genomic_DNA"/>
</dbReference>
<dbReference type="SMART" id="SM00740">
    <property type="entry name" value="PASTA"/>
    <property type="match status" value="1"/>
</dbReference>
<evidence type="ECO:0000313" key="3">
    <source>
        <dbReference type="Proteomes" id="UP000321805"/>
    </source>
</evidence>
<evidence type="ECO:0000259" key="1">
    <source>
        <dbReference type="PROSITE" id="PS51178"/>
    </source>
</evidence>
<dbReference type="Pfam" id="PF09136">
    <property type="entry name" value="Glucodextran_B"/>
    <property type="match status" value="1"/>
</dbReference>
<accession>A0A5B8TZR4</accession>
<dbReference type="InterPro" id="IPR013783">
    <property type="entry name" value="Ig-like_fold"/>
</dbReference>
<dbReference type="Pfam" id="PF03793">
    <property type="entry name" value="PASTA"/>
    <property type="match status" value="1"/>
</dbReference>
<evidence type="ECO:0000313" key="2">
    <source>
        <dbReference type="EMBL" id="QEC46205.1"/>
    </source>
</evidence>
<dbReference type="GO" id="GO:0005975">
    <property type="term" value="P:carbohydrate metabolic process"/>
    <property type="evidence" value="ECO:0007669"/>
    <property type="project" value="UniProtKB-ARBA"/>
</dbReference>
<dbReference type="Proteomes" id="UP000321805">
    <property type="component" value="Chromosome"/>
</dbReference>
<dbReference type="Gene3D" id="3.30.10.20">
    <property type="match status" value="1"/>
</dbReference>
<dbReference type="RefSeq" id="WP_146915158.1">
    <property type="nucleotide sequence ID" value="NZ_CP042430.1"/>
</dbReference>
<organism evidence="2 3">
    <name type="scientific">Baekduia soli</name>
    <dbReference type="NCBI Taxonomy" id="496014"/>
    <lineage>
        <taxon>Bacteria</taxon>
        <taxon>Bacillati</taxon>
        <taxon>Actinomycetota</taxon>
        <taxon>Thermoleophilia</taxon>
        <taxon>Solirubrobacterales</taxon>
        <taxon>Baekduiaceae</taxon>
        <taxon>Baekduia</taxon>
    </lineage>
</organism>
<dbReference type="CDD" id="cd06577">
    <property type="entry name" value="PASTA_pknB"/>
    <property type="match status" value="1"/>
</dbReference>
<keyword evidence="3" id="KW-1185">Reference proteome</keyword>
<dbReference type="KEGG" id="bsol:FSW04_00545"/>
<reference evidence="2 3" key="1">
    <citation type="journal article" date="2018" name="J. Microbiol.">
        <title>Baekduia soli gen. nov., sp. nov., a novel bacterium isolated from the soil of Baekdu Mountain and proposal of a novel family name, Baekduiaceae fam. nov.</title>
        <authorList>
            <person name="An D.S."/>
            <person name="Siddiqi M.Z."/>
            <person name="Kim K.H."/>
            <person name="Yu H.S."/>
            <person name="Im W.T."/>
        </authorList>
    </citation>
    <scope>NUCLEOTIDE SEQUENCE [LARGE SCALE GENOMIC DNA]</scope>
    <source>
        <strain evidence="2 3">BR7-21</strain>
    </source>
</reference>
<gene>
    <name evidence="2" type="ORF">FSW04_00545</name>
</gene>
<dbReference type="PROSITE" id="PS51178">
    <property type="entry name" value="PASTA"/>
    <property type="match status" value="1"/>
</dbReference>
<dbReference type="AlphaFoldDB" id="A0A5B8TZR4"/>
<protein>
    <submittedName>
        <fullName evidence="2">PASTA domain-containing protein</fullName>
    </submittedName>
</protein>
<sequence>MRPLLLAGTAGALLITGCGSGGTAAAPDPVRLQITAPADLGVVRSASVRVQGIVRPAGAEVTVAGRRATVSGARFSAGVDLAAGINVIDVLASAGSARPALAAVRVRRIVDVRVPDLAGLSPDDAAAQLKGLGLKADTQTSGGGLLDDLFGGDPVVCSTDPPAGRRVDPGTTVTVTVSKSC</sequence>
<dbReference type="PROSITE" id="PS51257">
    <property type="entry name" value="PROKAR_LIPOPROTEIN"/>
    <property type="match status" value="1"/>
</dbReference>
<dbReference type="InterPro" id="IPR005543">
    <property type="entry name" value="PASTA_dom"/>
</dbReference>
<name>A0A5B8TZR4_9ACTN</name>
<dbReference type="Gene3D" id="2.60.40.10">
    <property type="entry name" value="Immunoglobulins"/>
    <property type="match status" value="1"/>
</dbReference>
<feature type="domain" description="PASTA" evidence="1">
    <location>
        <begin position="108"/>
        <end position="179"/>
    </location>
</feature>